<evidence type="ECO:0000313" key="2">
    <source>
        <dbReference type="Proteomes" id="UP000037035"/>
    </source>
</evidence>
<evidence type="ECO:0000313" key="1">
    <source>
        <dbReference type="EMBL" id="KNZ44368.1"/>
    </source>
</evidence>
<comment type="caution">
    <text evidence="1">The sequence shown here is derived from an EMBL/GenBank/DDBJ whole genome shotgun (WGS) entry which is preliminary data.</text>
</comment>
<dbReference type="Proteomes" id="UP000037035">
    <property type="component" value="Unassembled WGS sequence"/>
</dbReference>
<gene>
    <name evidence="1" type="ORF">VP01_922g1</name>
</gene>
<protein>
    <submittedName>
        <fullName evidence="1">Uncharacterized protein</fullName>
    </submittedName>
</protein>
<dbReference type="EMBL" id="LAVV01014860">
    <property type="protein sequence ID" value="KNZ44368.1"/>
    <property type="molecule type" value="Genomic_DNA"/>
</dbReference>
<proteinExistence type="predicted"/>
<organism evidence="1 2">
    <name type="scientific">Puccinia sorghi</name>
    <dbReference type="NCBI Taxonomy" id="27349"/>
    <lineage>
        <taxon>Eukaryota</taxon>
        <taxon>Fungi</taxon>
        <taxon>Dikarya</taxon>
        <taxon>Basidiomycota</taxon>
        <taxon>Pucciniomycotina</taxon>
        <taxon>Pucciniomycetes</taxon>
        <taxon>Pucciniales</taxon>
        <taxon>Pucciniaceae</taxon>
        <taxon>Puccinia</taxon>
    </lineage>
</organism>
<dbReference type="OrthoDB" id="2506879at2759"/>
<keyword evidence="2" id="KW-1185">Reference proteome</keyword>
<accession>A0A0L6U792</accession>
<reference evidence="1 2" key="1">
    <citation type="submission" date="2015-08" db="EMBL/GenBank/DDBJ databases">
        <title>Next Generation Sequencing and Analysis of the Genome of Puccinia sorghi L Schw, the Causal Agent of Maize Common Rust.</title>
        <authorList>
            <person name="Rochi L."/>
            <person name="Burguener G."/>
            <person name="Darino M."/>
            <person name="Turjanski A."/>
            <person name="Kreff E."/>
            <person name="Dieguez M.J."/>
            <person name="Sacco F."/>
        </authorList>
    </citation>
    <scope>NUCLEOTIDE SEQUENCE [LARGE SCALE GENOMIC DNA]</scope>
    <source>
        <strain evidence="1 2">RO10H11247</strain>
    </source>
</reference>
<dbReference type="AlphaFoldDB" id="A0A0L6U792"/>
<name>A0A0L6U792_9BASI</name>
<dbReference type="VEuPathDB" id="FungiDB:VP01_922g1"/>
<sequence length="59" mass="7103">MAAWLENAPFQLKEVEQVNRRPNQFVSTDCFLELQKYWLIYYFRNSGIGTDIKQLKDVF</sequence>